<dbReference type="InterPro" id="IPR021520">
    <property type="entry name" value="Stealth_CR2"/>
</dbReference>
<dbReference type="GO" id="GO:0016772">
    <property type="term" value="F:transferase activity, transferring phosphorus-containing groups"/>
    <property type="evidence" value="ECO:0007669"/>
    <property type="project" value="InterPro"/>
</dbReference>
<feature type="domain" description="Stealth protein CR2 conserved region 2" evidence="4">
    <location>
        <begin position="43"/>
        <end position="152"/>
    </location>
</feature>
<proteinExistence type="inferred from homology"/>
<dbReference type="AlphaFoldDB" id="A0A378IQU3"/>
<dbReference type="RefSeq" id="WP_115174159.1">
    <property type="nucleotide sequence ID" value="NZ_UGNY01000001.1"/>
</dbReference>
<dbReference type="PANTHER" id="PTHR24045">
    <property type="match status" value="1"/>
</dbReference>
<accession>A0A378IQU3</accession>
<reference evidence="6 7" key="1">
    <citation type="submission" date="2018-06" db="EMBL/GenBank/DDBJ databases">
        <authorList>
            <consortium name="Pathogen Informatics"/>
            <person name="Doyle S."/>
        </authorList>
    </citation>
    <scope>NUCLEOTIDE SEQUENCE [LARGE SCALE GENOMIC DNA]</scope>
    <source>
        <strain evidence="6 7">NCTC11978</strain>
    </source>
</reference>
<comment type="similarity">
    <text evidence="1">Belongs to the stealth family.</text>
</comment>
<evidence type="ECO:0000256" key="3">
    <source>
        <dbReference type="ARBA" id="ARBA00023169"/>
    </source>
</evidence>
<gene>
    <name evidence="6" type="primary">sacB_1</name>
    <name evidence="6" type="ORF">NCTC11978_00007</name>
</gene>
<dbReference type="InterPro" id="IPR047141">
    <property type="entry name" value="Stealth"/>
</dbReference>
<dbReference type="Pfam" id="PF17101">
    <property type="entry name" value="Stealth_CR1"/>
    <property type="match status" value="1"/>
</dbReference>
<dbReference type="InterPro" id="IPR031358">
    <property type="entry name" value="Stealth_CR1"/>
</dbReference>
<dbReference type="GO" id="GO:0000271">
    <property type="term" value="P:polysaccharide biosynthetic process"/>
    <property type="evidence" value="ECO:0007669"/>
    <property type="project" value="UniProtKB-KW"/>
</dbReference>
<sequence length="319" mass="37324">MREPIDAVITWVNGQDPYHAEKLANYLAMAGFNRTPTTAAQTRFNESGELDYCVLSLLRFAPWIRTIFIVTDAQTPNIVKNLRNSPFSDRVRLIDHQEIFCGFEDCLPTFNSLSIESVLWRIPGLANNFLYLNDDFFIIRPVNPEDFFHTNNLILRGKWKIQSRKKWPTFLQNRLSQLIPRGGHRARQEITAQLVGWERYYYYLPHLPHPIRKSTLADFFYKNPQLLAHNVQFPLRDNQQFWPISLAQHMEIKHKRVIFDKNLRGITLNAASNSLLKLRYKLAVADETINIAFLCIQSLDIASKKAKKLLIDWLDKRIL</sequence>
<evidence type="ECO:0000313" key="7">
    <source>
        <dbReference type="Proteomes" id="UP000254033"/>
    </source>
</evidence>
<dbReference type="EMBL" id="UGNY01000001">
    <property type="protein sequence ID" value="STX36861.1"/>
    <property type="molecule type" value="Genomic_DNA"/>
</dbReference>
<evidence type="ECO:0000256" key="2">
    <source>
        <dbReference type="ARBA" id="ARBA00022679"/>
    </source>
</evidence>
<dbReference type="PANTHER" id="PTHR24045:SF0">
    <property type="entry name" value="N-ACETYLGLUCOSAMINE-1-PHOSPHOTRANSFERASE SUBUNITS ALPHA_BETA"/>
    <property type="match status" value="1"/>
</dbReference>
<evidence type="ECO:0000313" key="6">
    <source>
        <dbReference type="EMBL" id="STX36861.1"/>
    </source>
</evidence>
<name>A0A378IQU3_9GAMM</name>
<evidence type="ECO:0000259" key="4">
    <source>
        <dbReference type="Pfam" id="PF11380"/>
    </source>
</evidence>
<organism evidence="6 7">
    <name type="scientific">Legionella feeleii</name>
    <dbReference type="NCBI Taxonomy" id="453"/>
    <lineage>
        <taxon>Bacteria</taxon>
        <taxon>Pseudomonadati</taxon>
        <taxon>Pseudomonadota</taxon>
        <taxon>Gammaproteobacteria</taxon>
        <taxon>Legionellales</taxon>
        <taxon>Legionellaceae</taxon>
        <taxon>Legionella</taxon>
    </lineage>
</organism>
<dbReference type="Proteomes" id="UP000254033">
    <property type="component" value="Unassembled WGS sequence"/>
</dbReference>
<evidence type="ECO:0000259" key="5">
    <source>
        <dbReference type="Pfam" id="PF17101"/>
    </source>
</evidence>
<keyword evidence="2 6" id="KW-0808">Transferase</keyword>
<evidence type="ECO:0000256" key="1">
    <source>
        <dbReference type="ARBA" id="ARBA00007583"/>
    </source>
</evidence>
<keyword evidence="3" id="KW-0270">Exopolysaccharide synthesis</keyword>
<dbReference type="Pfam" id="PF11380">
    <property type="entry name" value="Stealth_CR2"/>
    <property type="match status" value="1"/>
</dbReference>
<feature type="domain" description="Stealth protein CR1 conserved region 1" evidence="5">
    <location>
        <begin position="3"/>
        <end position="28"/>
    </location>
</feature>
<dbReference type="EC" id="2.7.-.-" evidence="6"/>
<protein>
    <submittedName>
        <fullName evidence="6">Capsular polysaccharide phosphotransferase SacB</fullName>
        <ecNumber evidence="6">2.7.-.-</ecNumber>
    </submittedName>
</protein>